<dbReference type="AlphaFoldDB" id="A0A0G4PWG6"/>
<keyword evidence="2" id="KW-1185">Reference proteome</keyword>
<protein>
    <submittedName>
        <fullName evidence="1">Str. FM013</fullName>
    </submittedName>
</protein>
<evidence type="ECO:0000313" key="1">
    <source>
        <dbReference type="EMBL" id="CRL30524.1"/>
    </source>
</evidence>
<organism evidence="1 2">
    <name type="scientific">Penicillium camemberti (strain FM 013)</name>
    <dbReference type="NCBI Taxonomy" id="1429867"/>
    <lineage>
        <taxon>Eukaryota</taxon>
        <taxon>Fungi</taxon>
        <taxon>Dikarya</taxon>
        <taxon>Ascomycota</taxon>
        <taxon>Pezizomycotina</taxon>
        <taxon>Eurotiomycetes</taxon>
        <taxon>Eurotiomycetidae</taxon>
        <taxon>Eurotiales</taxon>
        <taxon>Aspergillaceae</taxon>
        <taxon>Penicillium</taxon>
    </lineage>
</organism>
<name>A0A0G4PWG6_PENC3</name>
<reference evidence="1 2" key="1">
    <citation type="journal article" date="2014" name="Nat. Commun.">
        <title>Multiple recent horizontal transfers of a large genomic region in cheese making fungi.</title>
        <authorList>
            <person name="Cheeseman K."/>
            <person name="Ropars J."/>
            <person name="Renault P."/>
            <person name="Dupont J."/>
            <person name="Gouzy J."/>
            <person name="Branca A."/>
            <person name="Abraham A.L."/>
            <person name="Ceppi M."/>
            <person name="Conseiller E."/>
            <person name="Debuchy R."/>
            <person name="Malagnac F."/>
            <person name="Goarin A."/>
            <person name="Silar P."/>
            <person name="Lacoste S."/>
            <person name="Sallet E."/>
            <person name="Bensimon A."/>
            <person name="Giraud T."/>
            <person name="Brygoo Y."/>
        </authorList>
    </citation>
    <scope>NUCLEOTIDE SEQUENCE [LARGE SCALE GENOMIC DNA]</scope>
    <source>
        <strain evidence="2">FM 013</strain>
    </source>
</reference>
<sequence>MADESSFTDEQAVSLSLRARRSCELGKETVWCRVIAESPREHEQRDAVHSFT</sequence>
<gene>
    <name evidence="1" type="ORF">PCAMFM013_S053g000032</name>
</gene>
<proteinExistence type="predicted"/>
<evidence type="ECO:0000313" key="2">
    <source>
        <dbReference type="Proteomes" id="UP000053732"/>
    </source>
</evidence>
<dbReference type="Proteomes" id="UP000053732">
    <property type="component" value="Unassembled WGS sequence"/>
</dbReference>
<dbReference type="EMBL" id="HG793186">
    <property type="protein sequence ID" value="CRL30524.1"/>
    <property type="molecule type" value="Genomic_DNA"/>
</dbReference>
<accession>A0A0G4PWG6</accession>